<evidence type="ECO:0000259" key="1">
    <source>
        <dbReference type="Pfam" id="PF13682"/>
    </source>
</evidence>
<feature type="domain" description="Chemoreceptor zinc-binding" evidence="1">
    <location>
        <begin position="44"/>
        <end position="111"/>
    </location>
</feature>
<reference evidence="2 3" key="1">
    <citation type="submission" date="2018-10" db="EMBL/GenBank/DDBJ databases">
        <title>Genomic Encyclopedia of Type Strains, Phase IV (KMG-IV): sequencing the most valuable type-strain genomes for metagenomic binning, comparative biology and taxonomic classification.</title>
        <authorList>
            <person name="Goeker M."/>
        </authorList>
    </citation>
    <scope>NUCLEOTIDE SEQUENCE [LARGE SCALE GENOMIC DNA]</scope>
    <source>
        <strain evidence="2 3">DSM 26916</strain>
    </source>
</reference>
<proteinExistence type="predicted"/>
<dbReference type="RefSeq" id="WP_165904769.1">
    <property type="nucleotide sequence ID" value="NZ_BHVV01000003.1"/>
</dbReference>
<keyword evidence="2" id="KW-0675">Receptor</keyword>
<dbReference type="InterPro" id="IPR025991">
    <property type="entry name" value="Chemoreceptor_zinc-bind_dom"/>
</dbReference>
<evidence type="ECO:0000313" key="2">
    <source>
        <dbReference type="EMBL" id="RLJ63729.1"/>
    </source>
</evidence>
<dbReference type="EMBL" id="RCCI01000006">
    <property type="protein sequence ID" value="RLJ63729.1"/>
    <property type="molecule type" value="Genomic_DNA"/>
</dbReference>
<evidence type="ECO:0000313" key="3">
    <source>
        <dbReference type="Proteomes" id="UP000268908"/>
    </source>
</evidence>
<feature type="domain" description="Chemoreceptor zinc-binding" evidence="1">
    <location>
        <begin position="160"/>
        <end position="228"/>
    </location>
</feature>
<organism evidence="2 3">
    <name type="scientific">Sulfurisoma sediminicola</name>
    <dbReference type="NCBI Taxonomy" id="1381557"/>
    <lineage>
        <taxon>Bacteria</taxon>
        <taxon>Pseudomonadati</taxon>
        <taxon>Pseudomonadota</taxon>
        <taxon>Betaproteobacteria</taxon>
        <taxon>Nitrosomonadales</taxon>
        <taxon>Sterolibacteriaceae</taxon>
        <taxon>Sulfurisoma</taxon>
    </lineage>
</organism>
<sequence length="270" mass="29512">MGMFDWFKSIVQGDGKSAAAPVAPGDEKGAEVGGLNFKTAIDAHLKWKTRLETYINGTSTEDLKVEVVSRDDQCPLGKWIYDKGGEKYGFSETFFDMKAHHANFHRCAGSVLTAAQAGDKATATSLLHGGDYLKASERVKMLLARMFMIASDGKEAIDAHLMWKKRLQAYINGESKEDLKVEVVSRDDQCTLGHWINGIGGERFGHLPAFAVIKSRHAHFHRCAGEVLATAQKDNKAAALHMLEEGAYPDASDQVAAAIVDLFERQKAAG</sequence>
<comment type="caution">
    <text evidence="2">The sequence shown here is derived from an EMBL/GenBank/DDBJ whole genome shotgun (WGS) entry which is preliminary data.</text>
</comment>
<dbReference type="Gene3D" id="1.20.120.30">
    <property type="entry name" value="Aspartate receptor, ligand-binding domain"/>
    <property type="match status" value="2"/>
</dbReference>
<name>A0A497XBT2_9PROT</name>
<keyword evidence="3" id="KW-1185">Reference proteome</keyword>
<dbReference type="AlphaFoldDB" id="A0A497XBT2"/>
<dbReference type="Pfam" id="PF13682">
    <property type="entry name" value="CZB"/>
    <property type="match status" value="2"/>
</dbReference>
<protein>
    <submittedName>
        <fullName evidence="2">Chemoreceptor zinc-binding protein</fullName>
    </submittedName>
</protein>
<gene>
    <name evidence="2" type="ORF">DFR35_2361</name>
</gene>
<accession>A0A497XBT2</accession>
<dbReference type="Proteomes" id="UP000268908">
    <property type="component" value="Unassembled WGS sequence"/>
</dbReference>